<dbReference type="InterPro" id="IPR016024">
    <property type="entry name" value="ARM-type_fold"/>
</dbReference>
<comment type="caution">
    <text evidence="1">The sequence shown here is derived from an EMBL/GenBank/DDBJ whole genome shotgun (WGS) entry which is preliminary data.</text>
</comment>
<accession>A0AAD7BXQ5</accession>
<dbReference type="EMBL" id="JARKIF010000008">
    <property type="protein sequence ID" value="KAJ7633211.1"/>
    <property type="molecule type" value="Genomic_DNA"/>
</dbReference>
<dbReference type="AlphaFoldDB" id="A0AAD7BXQ5"/>
<dbReference type="Proteomes" id="UP001221142">
    <property type="component" value="Unassembled WGS sequence"/>
</dbReference>
<protein>
    <submittedName>
        <fullName evidence="1">Armadillo-type protein</fullName>
    </submittedName>
</protein>
<organism evidence="1 2">
    <name type="scientific">Roridomyces roridus</name>
    <dbReference type="NCBI Taxonomy" id="1738132"/>
    <lineage>
        <taxon>Eukaryota</taxon>
        <taxon>Fungi</taxon>
        <taxon>Dikarya</taxon>
        <taxon>Basidiomycota</taxon>
        <taxon>Agaricomycotina</taxon>
        <taxon>Agaricomycetes</taxon>
        <taxon>Agaricomycetidae</taxon>
        <taxon>Agaricales</taxon>
        <taxon>Marasmiineae</taxon>
        <taxon>Mycenaceae</taxon>
        <taxon>Roridomyces</taxon>
    </lineage>
</organism>
<dbReference type="InterPro" id="IPR011989">
    <property type="entry name" value="ARM-like"/>
</dbReference>
<sequence>MQSLGNHNPGLNGPTINLHTMTKPLLRLMYHRQALEYIKNNELLTEAMLDIYSSYLECKYVASRTKLSVLSHLVYKSRRNIEEAQSVVDSSVFSAIPQLVESPNPHIRRESVKLINTLADHKSVVAPINALNQIADKMGLLLCDGNATEVKSAIHSLVRIAVWPLYNRALGYISDITVAFSDATVLDIYSSYLQSKHVASGTKVIILQFLRWEMASVLDLGAQSIVRSSAFSQILQLPESSNAEIRVETTRLIKALTSYDSFAAPTDVLNQVVEKLELTLHDKETDVVEALDSLIQIALWLPGAETLVASDALESTQELVASTNPELGIRAAVLVSTIACHSELEATMASTIEKIDPFGRIAFLLQHNETRVVRRGLFGLLRMARFTLGARRIMDTAALEFVFELLDSPDFWIQLDSCRLIAELSSHETILSKVLDANPLPKIVKLLCRGNFSPWKNTPYDAALEVLCQIASWKLGAETIFKTPGVLDTLSKREFRNSIASEVHAKVLRNLAIHKPELDRLTSANGE</sequence>
<proteinExistence type="predicted"/>
<gene>
    <name evidence="1" type="ORF">FB45DRAFT_914617</name>
</gene>
<reference evidence="1" key="1">
    <citation type="submission" date="2023-03" db="EMBL/GenBank/DDBJ databases">
        <title>Massive genome expansion in bonnet fungi (Mycena s.s.) driven by repeated elements and novel gene families across ecological guilds.</title>
        <authorList>
            <consortium name="Lawrence Berkeley National Laboratory"/>
            <person name="Harder C.B."/>
            <person name="Miyauchi S."/>
            <person name="Viragh M."/>
            <person name="Kuo A."/>
            <person name="Thoen E."/>
            <person name="Andreopoulos B."/>
            <person name="Lu D."/>
            <person name="Skrede I."/>
            <person name="Drula E."/>
            <person name="Henrissat B."/>
            <person name="Morin E."/>
            <person name="Kohler A."/>
            <person name="Barry K."/>
            <person name="LaButti K."/>
            <person name="Morin E."/>
            <person name="Salamov A."/>
            <person name="Lipzen A."/>
            <person name="Mereny Z."/>
            <person name="Hegedus B."/>
            <person name="Baldrian P."/>
            <person name="Stursova M."/>
            <person name="Weitz H."/>
            <person name="Taylor A."/>
            <person name="Grigoriev I.V."/>
            <person name="Nagy L.G."/>
            <person name="Martin F."/>
            <person name="Kauserud H."/>
        </authorList>
    </citation>
    <scope>NUCLEOTIDE SEQUENCE</scope>
    <source>
        <strain evidence="1">9284</strain>
    </source>
</reference>
<dbReference type="SUPFAM" id="SSF48371">
    <property type="entry name" value="ARM repeat"/>
    <property type="match status" value="1"/>
</dbReference>
<keyword evidence="2" id="KW-1185">Reference proteome</keyword>
<name>A0AAD7BXQ5_9AGAR</name>
<evidence type="ECO:0000313" key="1">
    <source>
        <dbReference type="EMBL" id="KAJ7633211.1"/>
    </source>
</evidence>
<dbReference type="Gene3D" id="1.25.10.10">
    <property type="entry name" value="Leucine-rich Repeat Variant"/>
    <property type="match status" value="2"/>
</dbReference>
<evidence type="ECO:0000313" key="2">
    <source>
        <dbReference type="Proteomes" id="UP001221142"/>
    </source>
</evidence>